<evidence type="ECO:0000256" key="1">
    <source>
        <dbReference type="ARBA" id="ARBA00010062"/>
    </source>
</evidence>
<comment type="similarity">
    <text evidence="1">Belongs to the leucine-binding protein family.</text>
</comment>
<dbReference type="InterPro" id="IPR028081">
    <property type="entry name" value="Leu-bd"/>
</dbReference>
<dbReference type="InterPro" id="IPR028082">
    <property type="entry name" value="Peripla_BP_I"/>
</dbReference>
<gene>
    <name evidence="4" type="ORF">HELGO_WM25753</name>
</gene>
<keyword evidence="2" id="KW-0732">Signal</keyword>
<dbReference type="PANTHER" id="PTHR47235">
    <property type="entry name" value="BLR6548 PROTEIN"/>
    <property type="match status" value="1"/>
</dbReference>
<dbReference type="Gene3D" id="3.40.50.2300">
    <property type="match status" value="2"/>
</dbReference>
<protein>
    <submittedName>
        <fullName evidence="4">ABC-type branched-chain amino acid transport systems, periplasmic component</fullName>
    </submittedName>
</protein>
<feature type="domain" description="Leucine-binding protein" evidence="3">
    <location>
        <begin position="45"/>
        <end position="204"/>
    </location>
</feature>
<name>A0A6S6TSY9_9GAMM</name>
<accession>A0A6S6TSY9</accession>
<evidence type="ECO:0000259" key="3">
    <source>
        <dbReference type="Pfam" id="PF13458"/>
    </source>
</evidence>
<evidence type="ECO:0000256" key="2">
    <source>
        <dbReference type="ARBA" id="ARBA00022729"/>
    </source>
</evidence>
<dbReference type="EMBL" id="CACVAV010000410">
    <property type="protein sequence ID" value="CAA6825851.1"/>
    <property type="molecule type" value="Genomic_DNA"/>
</dbReference>
<dbReference type="PANTHER" id="PTHR47235:SF1">
    <property type="entry name" value="BLR6548 PROTEIN"/>
    <property type="match status" value="1"/>
</dbReference>
<sequence length="424" mass="45800">MEKVGESNYIRHSGEIGKIIITGIVALGLMVSANAYAEEGVTDTEIRLGTVLDLEGRSSALGSSMLKGMQAALKGETIGDRTLSLLSENDSYTPDKTVAATQSLIEQGVFLFMGNVGTPTASVALPLLAEKNIPALGFFTGSGILRPDQPLIVNYRASYLQETAAVIKKALASGVKPTEVCAYVQNDAYGMAGIQGVLASLADEEGVDPIKAALNTILQKTGENPERNGLGPVGVYVRNTFRAREGYDSLKQWEKAQGTLCKLVVTVGSYASVGQFIAYAQSKGESWTYSAVSFTGADKLLEVMQRFSITDRVMISQVVPALNSNEPIVSEGRSALGSDFNLISLEGFVVGKLLLHGLKQLEETQQAITRENFLKVYAAQKFELDGLEMDFSEDNQGSDFIAITKLDKDNWVVMNESTWQGWYK</sequence>
<evidence type="ECO:0000313" key="4">
    <source>
        <dbReference type="EMBL" id="CAA6825851.1"/>
    </source>
</evidence>
<dbReference type="Pfam" id="PF13458">
    <property type="entry name" value="Peripla_BP_6"/>
    <property type="match status" value="1"/>
</dbReference>
<proteinExistence type="inferred from homology"/>
<dbReference type="AlphaFoldDB" id="A0A6S6TSY9"/>
<reference evidence="4" key="1">
    <citation type="submission" date="2020-01" db="EMBL/GenBank/DDBJ databases">
        <authorList>
            <person name="Meier V. D."/>
            <person name="Meier V D."/>
        </authorList>
    </citation>
    <scope>NUCLEOTIDE SEQUENCE</scope>
    <source>
        <strain evidence="4">HLG_WM_MAG_08</strain>
    </source>
</reference>
<organism evidence="4">
    <name type="scientific">uncultured Thiotrichaceae bacterium</name>
    <dbReference type="NCBI Taxonomy" id="298394"/>
    <lineage>
        <taxon>Bacteria</taxon>
        <taxon>Pseudomonadati</taxon>
        <taxon>Pseudomonadota</taxon>
        <taxon>Gammaproteobacteria</taxon>
        <taxon>Thiotrichales</taxon>
        <taxon>Thiotrichaceae</taxon>
        <taxon>environmental samples</taxon>
    </lineage>
</organism>
<dbReference type="SUPFAM" id="SSF53822">
    <property type="entry name" value="Periplasmic binding protein-like I"/>
    <property type="match status" value="1"/>
</dbReference>